<dbReference type="OrthoDB" id="2110130at2759"/>
<dbReference type="SUPFAM" id="SSF52540">
    <property type="entry name" value="P-loop containing nucleoside triphosphate hydrolases"/>
    <property type="match status" value="2"/>
</dbReference>
<name>A0A1Z5K0C3_FISSO</name>
<evidence type="ECO:0000256" key="1">
    <source>
        <dbReference type="ARBA" id="ARBA00022737"/>
    </source>
</evidence>
<dbReference type="InterPro" id="IPR003439">
    <property type="entry name" value="ABC_transporter-like_ATP-bd"/>
</dbReference>
<dbReference type="EMBL" id="BDSP01000138">
    <property type="protein sequence ID" value="GAX19760.1"/>
    <property type="molecule type" value="Genomic_DNA"/>
</dbReference>
<dbReference type="PROSITE" id="PS00211">
    <property type="entry name" value="ABC_TRANSPORTER_1"/>
    <property type="match status" value="2"/>
</dbReference>
<evidence type="ECO:0000313" key="8">
    <source>
        <dbReference type="Proteomes" id="UP000198406"/>
    </source>
</evidence>
<dbReference type="PANTHER" id="PTHR19211">
    <property type="entry name" value="ATP-BINDING TRANSPORT PROTEIN-RELATED"/>
    <property type="match status" value="1"/>
</dbReference>
<feature type="domain" description="ABC transporter" evidence="6">
    <location>
        <begin position="192"/>
        <end position="441"/>
    </location>
</feature>
<gene>
    <name evidence="7" type="ORF">FisN_37Lh028</name>
</gene>
<feature type="region of interest" description="Disordered" evidence="5">
    <location>
        <begin position="103"/>
        <end position="144"/>
    </location>
</feature>
<dbReference type="Pfam" id="PF00005">
    <property type="entry name" value="ABC_tran"/>
    <property type="match status" value="2"/>
</dbReference>
<dbReference type="GO" id="GO:0016887">
    <property type="term" value="F:ATP hydrolysis activity"/>
    <property type="evidence" value="ECO:0007669"/>
    <property type="project" value="InterPro"/>
</dbReference>
<dbReference type="CDD" id="cd03221">
    <property type="entry name" value="ABCF_EF-3"/>
    <property type="match status" value="2"/>
</dbReference>
<accession>A0A1Z5K0C3</accession>
<protein>
    <submittedName>
        <fullName evidence="7">ATP-binding cassette, subfamily F, member 2</fullName>
    </submittedName>
</protein>
<dbReference type="InterPro" id="IPR032781">
    <property type="entry name" value="ABC_tran_Xtn"/>
</dbReference>
<dbReference type="InterPro" id="IPR003593">
    <property type="entry name" value="AAA+_ATPase"/>
</dbReference>
<comment type="caution">
    <text evidence="7">The sequence shown here is derived from an EMBL/GenBank/DDBJ whole genome shotgun (WGS) entry which is preliminary data.</text>
</comment>
<keyword evidence="4" id="KW-0175">Coiled coil</keyword>
<feature type="compositionally biased region" description="Basic and acidic residues" evidence="5">
    <location>
        <begin position="103"/>
        <end position="118"/>
    </location>
</feature>
<proteinExistence type="predicted"/>
<dbReference type="InterPro" id="IPR050611">
    <property type="entry name" value="ABCF"/>
</dbReference>
<dbReference type="FunFam" id="3.40.50.300:FF:000104">
    <property type="entry name" value="ATP-binding cassette sub-family F member 3"/>
    <property type="match status" value="1"/>
</dbReference>
<feature type="domain" description="ABC transporter" evidence="6">
    <location>
        <begin position="514"/>
        <end position="730"/>
    </location>
</feature>
<keyword evidence="8" id="KW-1185">Reference proteome</keyword>
<dbReference type="PROSITE" id="PS50893">
    <property type="entry name" value="ABC_TRANSPORTER_2"/>
    <property type="match status" value="2"/>
</dbReference>
<evidence type="ECO:0000259" key="6">
    <source>
        <dbReference type="PROSITE" id="PS50893"/>
    </source>
</evidence>
<dbReference type="InterPro" id="IPR027417">
    <property type="entry name" value="P-loop_NTPase"/>
</dbReference>
<keyword evidence="3 7" id="KW-0067">ATP-binding</keyword>
<feature type="coiled-coil region" evidence="4">
    <location>
        <begin position="269"/>
        <end position="296"/>
    </location>
</feature>
<evidence type="ECO:0000256" key="2">
    <source>
        <dbReference type="ARBA" id="ARBA00022741"/>
    </source>
</evidence>
<dbReference type="InParanoid" id="A0A1Z5K0C3"/>
<dbReference type="FunFam" id="3.40.50.300:FF:000011">
    <property type="entry name" value="Putative ABC transporter ATP-binding component"/>
    <property type="match status" value="1"/>
</dbReference>
<organism evidence="7 8">
    <name type="scientific">Fistulifera solaris</name>
    <name type="common">Oleaginous diatom</name>
    <dbReference type="NCBI Taxonomy" id="1519565"/>
    <lineage>
        <taxon>Eukaryota</taxon>
        <taxon>Sar</taxon>
        <taxon>Stramenopiles</taxon>
        <taxon>Ochrophyta</taxon>
        <taxon>Bacillariophyta</taxon>
        <taxon>Bacillariophyceae</taxon>
        <taxon>Bacillariophycidae</taxon>
        <taxon>Naviculales</taxon>
        <taxon>Naviculaceae</taxon>
        <taxon>Fistulifera</taxon>
    </lineage>
</organism>
<dbReference type="SMART" id="SM00382">
    <property type="entry name" value="AAA"/>
    <property type="match status" value="2"/>
</dbReference>
<dbReference type="GO" id="GO:0005524">
    <property type="term" value="F:ATP binding"/>
    <property type="evidence" value="ECO:0007669"/>
    <property type="project" value="UniProtKB-KW"/>
</dbReference>
<reference evidence="7 8" key="1">
    <citation type="journal article" date="2015" name="Plant Cell">
        <title>Oil accumulation by the oleaginous diatom Fistulifera solaris as revealed by the genome and transcriptome.</title>
        <authorList>
            <person name="Tanaka T."/>
            <person name="Maeda Y."/>
            <person name="Veluchamy A."/>
            <person name="Tanaka M."/>
            <person name="Abida H."/>
            <person name="Marechal E."/>
            <person name="Bowler C."/>
            <person name="Muto M."/>
            <person name="Sunaga Y."/>
            <person name="Tanaka M."/>
            <person name="Yoshino T."/>
            <person name="Taniguchi T."/>
            <person name="Fukuda Y."/>
            <person name="Nemoto M."/>
            <person name="Matsumoto M."/>
            <person name="Wong P.S."/>
            <person name="Aburatani S."/>
            <person name="Fujibuchi W."/>
        </authorList>
    </citation>
    <scope>NUCLEOTIDE SEQUENCE [LARGE SCALE GENOMIC DNA]</scope>
    <source>
        <strain evidence="7 8">JPCC DA0580</strain>
    </source>
</reference>
<dbReference type="Gene3D" id="3.40.50.300">
    <property type="entry name" value="P-loop containing nucleotide triphosphate hydrolases"/>
    <property type="match status" value="2"/>
</dbReference>
<keyword evidence="2" id="KW-0547">Nucleotide-binding</keyword>
<dbReference type="PANTHER" id="PTHR19211:SF15">
    <property type="entry name" value="ATP-BINDING CASSETTE SUB-FAMILY F MEMBER 2"/>
    <property type="match status" value="1"/>
</dbReference>
<evidence type="ECO:0000256" key="5">
    <source>
        <dbReference type="SAM" id="MobiDB-lite"/>
    </source>
</evidence>
<dbReference type="Proteomes" id="UP000198406">
    <property type="component" value="Unassembled WGS sequence"/>
</dbReference>
<evidence type="ECO:0000256" key="4">
    <source>
        <dbReference type="SAM" id="Coils"/>
    </source>
</evidence>
<sequence>MTVAMLCSVRDWMMMTLVRTSGLKFFVSLPNQESSKRNHPSVGLVIEPTMAKRYNEKRAKQAMDAIERELDSGYGRTDFDDLASQDLRDAALGKGEEELFEKKLSKEEKKARAKAAREAKKKAKSGGGDDDDAKEGIKPVESTNDVTKLEMTLEGTSLEDKRDAALENLSKENIVVTYEAKKGVLHATARDINVSGVTVTFHGKPLIEETDIVINYGNRYGFIGPNGSGKSTIMKAIAARAIPIPENLDIYFLNAEYPARDDITALEAVMESNEEVQQLEQKAELLNHAMADADEEKQIEIQDSLEQIYSRLEQLDASSAQARATQILFGLGFTQKMQHMKTKEFSGGWRMRVALARALFIQPEFLLLDEPTNHLDMDAVLWLEDYLSNWTRILFFVCHSQDFMNSVCTHIVRLDQTYKKLRYYSGNYDMYVQLRRDQDMVQWRQYEAEQRDIAEIKDFIARFGHGTVKMVRQAQSREKLLQKKLEAGLTPKPEVDPEYDWSFPDAGELPVPVLQIETVSFAYPGSVELYSAVDFGVDLQTRVALVGPNGAGKTTLFKIMTGDLQPTKGQVKRNMHLKISRFTQHFEDKLDLSMTPLAFFKEKVMPSEPIEKIRPLLGRYGCSGDQQSQVMSQLSAGQKARIVFAVIAHERPHLLLLDEPTNPLDMESIDALARCINKFKGGVVMISHDMRLISQCAQQIYICDEKKITRYEGDIMKFKLQSKKENSKKLAQHMNG</sequence>
<dbReference type="AlphaFoldDB" id="A0A1Z5K0C3"/>
<keyword evidence="1" id="KW-0677">Repeat</keyword>
<dbReference type="InterPro" id="IPR017871">
    <property type="entry name" value="ABC_transporter-like_CS"/>
</dbReference>
<evidence type="ECO:0000256" key="3">
    <source>
        <dbReference type="ARBA" id="ARBA00022840"/>
    </source>
</evidence>
<dbReference type="Pfam" id="PF12848">
    <property type="entry name" value="ABC_tran_Xtn"/>
    <property type="match status" value="1"/>
</dbReference>
<evidence type="ECO:0000313" key="7">
    <source>
        <dbReference type="EMBL" id="GAX19760.1"/>
    </source>
</evidence>